<name>A0A6G1X4V4_9BACI</name>
<dbReference type="SUPFAM" id="SSF46589">
    <property type="entry name" value="tRNA-binding arm"/>
    <property type="match status" value="1"/>
</dbReference>
<dbReference type="GO" id="GO:0006432">
    <property type="term" value="P:phenylalanyl-tRNA aminoacylation"/>
    <property type="evidence" value="ECO:0007669"/>
    <property type="project" value="InterPro"/>
</dbReference>
<feature type="domain" description="Phenylalanine-tRNA ligase class II N-terminal" evidence="2">
    <location>
        <begin position="1"/>
        <end position="43"/>
    </location>
</feature>
<evidence type="ECO:0000256" key="1">
    <source>
        <dbReference type="ARBA" id="ARBA00022490"/>
    </source>
</evidence>
<keyword evidence="4" id="KW-1185">Reference proteome</keyword>
<reference evidence="3 4" key="1">
    <citation type="submission" date="2019-11" db="EMBL/GenBank/DDBJ databases">
        <authorList>
            <person name="Li J."/>
        </authorList>
    </citation>
    <scope>NUCLEOTIDE SEQUENCE [LARGE SCALE GENOMIC DNA]</scope>
    <source>
        <strain evidence="3 4">J4</strain>
    </source>
</reference>
<dbReference type="GO" id="GO:0005524">
    <property type="term" value="F:ATP binding"/>
    <property type="evidence" value="ECO:0007669"/>
    <property type="project" value="InterPro"/>
</dbReference>
<dbReference type="EMBL" id="WJNH01000003">
    <property type="protein sequence ID" value="MRG85994.1"/>
    <property type="molecule type" value="Genomic_DNA"/>
</dbReference>
<evidence type="ECO:0000259" key="2">
    <source>
        <dbReference type="Pfam" id="PF02912"/>
    </source>
</evidence>
<dbReference type="Pfam" id="PF02912">
    <property type="entry name" value="Phe_tRNA-synt_N"/>
    <property type="match status" value="1"/>
</dbReference>
<dbReference type="GO" id="GO:0004826">
    <property type="term" value="F:phenylalanine-tRNA ligase activity"/>
    <property type="evidence" value="ECO:0007669"/>
    <property type="project" value="InterPro"/>
</dbReference>
<dbReference type="Proteomes" id="UP000480185">
    <property type="component" value="Unassembled WGS sequence"/>
</dbReference>
<dbReference type="AlphaFoldDB" id="A0A6G1X4V4"/>
<accession>A0A6G1X4V4</accession>
<comment type="caution">
    <text evidence="3">The sequence shown here is derived from an EMBL/GenBank/DDBJ whole genome shotgun (WGS) entry which is preliminary data.</text>
</comment>
<organism evidence="3 4">
    <name type="scientific">Salinibacillus xinjiangensis</name>
    <dbReference type="NCBI Taxonomy" id="1229268"/>
    <lineage>
        <taxon>Bacteria</taxon>
        <taxon>Bacillati</taxon>
        <taxon>Bacillota</taxon>
        <taxon>Bacilli</taxon>
        <taxon>Bacillales</taxon>
        <taxon>Bacillaceae</taxon>
        <taxon>Salinibacillus</taxon>
    </lineage>
</organism>
<dbReference type="GO" id="GO:0005737">
    <property type="term" value="C:cytoplasm"/>
    <property type="evidence" value="ECO:0007669"/>
    <property type="project" value="InterPro"/>
</dbReference>
<sequence>MGKLSAEERPKVGQIANEAREEIAKQIEERQKYLEKIEIQKKLADKIIII</sequence>
<keyword evidence="1" id="KW-0963">Cytoplasm</keyword>
<evidence type="ECO:0000313" key="4">
    <source>
        <dbReference type="Proteomes" id="UP000480185"/>
    </source>
</evidence>
<evidence type="ECO:0000313" key="3">
    <source>
        <dbReference type="EMBL" id="MRG85994.1"/>
    </source>
</evidence>
<dbReference type="RefSeq" id="WP_153727917.1">
    <property type="nucleotide sequence ID" value="NZ_WJNH01000003.1"/>
</dbReference>
<gene>
    <name evidence="3" type="ORF">GH754_06560</name>
</gene>
<dbReference type="InterPro" id="IPR010978">
    <property type="entry name" value="tRNA-bd_arm"/>
</dbReference>
<dbReference type="InterPro" id="IPR004188">
    <property type="entry name" value="Phe-tRNA_ligase_II_N"/>
</dbReference>
<proteinExistence type="predicted"/>
<protein>
    <recommendedName>
        <fullName evidence="2">Phenylalanine-tRNA ligase class II N-terminal domain-containing protein</fullName>
    </recommendedName>
</protein>